<dbReference type="InterPro" id="IPR016181">
    <property type="entry name" value="Acyl_CoA_acyltransferase"/>
</dbReference>
<organism evidence="1 2">
    <name type="scientific">candidate division WOR-1 bacterium RIFOXYB2_FULL_36_35</name>
    <dbReference type="NCBI Taxonomy" id="1802578"/>
    <lineage>
        <taxon>Bacteria</taxon>
        <taxon>Bacillati</taxon>
        <taxon>Saganbacteria</taxon>
    </lineage>
</organism>
<dbReference type="EMBL" id="MEUA01000005">
    <property type="protein sequence ID" value="OGC16658.1"/>
    <property type="molecule type" value="Genomic_DNA"/>
</dbReference>
<name>A0A1F4S889_UNCSA</name>
<proteinExistence type="predicted"/>
<evidence type="ECO:0000313" key="2">
    <source>
        <dbReference type="Proteomes" id="UP000177905"/>
    </source>
</evidence>
<protein>
    <submittedName>
        <fullName evidence="1">Uncharacterized protein</fullName>
    </submittedName>
</protein>
<dbReference type="Proteomes" id="UP000177905">
    <property type="component" value="Unassembled WGS sequence"/>
</dbReference>
<accession>A0A1F4S889</accession>
<dbReference type="AlphaFoldDB" id="A0A1F4S889"/>
<comment type="caution">
    <text evidence="1">The sequence shown here is derived from an EMBL/GenBank/DDBJ whole genome shotgun (WGS) entry which is preliminary data.</text>
</comment>
<gene>
    <name evidence="1" type="ORF">A2290_03530</name>
</gene>
<dbReference type="Pfam" id="PF13527">
    <property type="entry name" value="Acetyltransf_9"/>
    <property type="match status" value="1"/>
</dbReference>
<dbReference type="SUPFAM" id="SSF55729">
    <property type="entry name" value="Acyl-CoA N-acyltransferases (Nat)"/>
    <property type="match status" value="1"/>
</dbReference>
<reference evidence="1 2" key="1">
    <citation type="journal article" date="2016" name="Nat. Commun.">
        <title>Thousands of microbial genomes shed light on interconnected biogeochemical processes in an aquifer system.</title>
        <authorList>
            <person name="Anantharaman K."/>
            <person name="Brown C.T."/>
            <person name="Hug L.A."/>
            <person name="Sharon I."/>
            <person name="Castelle C.J."/>
            <person name="Probst A.J."/>
            <person name="Thomas B.C."/>
            <person name="Singh A."/>
            <person name="Wilkins M.J."/>
            <person name="Karaoz U."/>
            <person name="Brodie E.L."/>
            <person name="Williams K.H."/>
            <person name="Hubbard S.S."/>
            <person name="Banfield J.F."/>
        </authorList>
    </citation>
    <scope>NUCLEOTIDE SEQUENCE [LARGE SCALE GENOMIC DNA]</scope>
</reference>
<sequence length="283" mass="32841">MNQNKYPILFDKSKMKFGKLNKSSDILLLFKLIFNREFKKDLIDWFSSCPIGANLWYAAFKNDEPVAMYGLLPILIKVDGVIIKGALCNNVGVIPRFQGTGLFQAMGEFSLNDSKFPLVIGVPNSKAVKGHKRIGWKSYGGLELLSGFVSGEGYEKLDINQFKYIESKKDIYFKIQKNLDFIKWRYSKPQTIYYQSIIDEYNYIIWKEYNNKKQILELSDCNLLEGFNGVVDVWAFKNSENNEKLRSKGFSPILFNEFILYTNMQLLENVNNYKFELGDNDVF</sequence>
<dbReference type="Gene3D" id="3.40.630.30">
    <property type="match status" value="1"/>
</dbReference>
<evidence type="ECO:0000313" key="1">
    <source>
        <dbReference type="EMBL" id="OGC16658.1"/>
    </source>
</evidence>